<keyword evidence="2" id="KW-1185">Reference proteome</keyword>
<comment type="caution">
    <text evidence="1">The sequence shown here is derived from an EMBL/GenBank/DDBJ whole genome shotgun (WGS) entry which is preliminary data.</text>
</comment>
<gene>
    <name evidence="1" type="ORF">V1517DRAFT_320066</name>
</gene>
<sequence length="791" mass="82530">MKCTVLLLLVLGAGRTIVAEPSLNFPISEQYPPVARLDEAYSFTFSSYTFKSTGGGNLTYSASNLPDWLSFDDSALAFSGTPTASTDVGFPSFTLTATDSSDNTNASDTVSLAVSSATAPSVALPCSEQLQENYTSYSGSGISLTAGASFTLQFAGDTFKGNVSTVYGLFSGRTPLPSWIWFDSGAMQFVGTAPALSSSIAPPLQFDFLLVATDIPGYAAAESAFSIVVGHHSLQASSVVVNATEGTPFEQALDVTLDGKDISSSNISSVSVNGTLDWMDFDSNTLTLSGTPDNDKDVGDDTQVSVTIIDVYGDEVEISIDVIVMSSNSTASVFGTSGLKNVTAERGQDFNYTLPLSSDSDIGSVAVTYVPSSASSWLSFDESTLEFSGEVPNNLDNVEVVVTVDTKSGSKQTAQFYITGKGTGTITTSASASSATVSATVSASASASTTSATASSSASGSTTATISPTATAASTSAVSNSKTSNRTVAIVCGVLIPIAVACAGFVVWYCCCLGGIAGRRRSRASSTTQVSPTASHNISKPIPIEDDWPLPPPSRPGRTYSPPRRLSGMSVFSSHRRSYSDLEKQPYNVDGGFVIPHDPDNPSRPRRSRMFSSRSSIRDSLASLATVATTEIFSVRLVESSHGDIAGLAGRRHSRNTSGSRSGGSGSGSSSTIGPYSTSSGDSPSRLRAVREEDIGDDLVGLVGPPTIRQEVDESDEIDEEYSSSASEQSSQHFEMVPGAERQWRRTSNTEASEHEPQLVEFTNGGTASRRSVSGHVGAASVSSDDGQVFL</sequence>
<accession>A0ACC3TRA7</accession>
<organism evidence="1 2">
    <name type="scientific">Lipomyces orientalis</name>
    <dbReference type="NCBI Taxonomy" id="1233043"/>
    <lineage>
        <taxon>Eukaryota</taxon>
        <taxon>Fungi</taxon>
        <taxon>Dikarya</taxon>
        <taxon>Ascomycota</taxon>
        <taxon>Saccharomycotina</taxon>
        <taxon>Lipomycetes</taxon>
        <taxon>Lipomycetales</taxon>
        <taxon>Lipomycetaceae</taxon>
        <taxon>Lipomyces</taxon>
    </lineage>
</organism>
<dbReference type="EMBL" id="MU970060">
    <property type="protein sequence ID" value="KAK9323521.1"/>
    <property type="molecule type" value="Genomic_DNA"/>
</dbReference>
<dbReference type="Proteomes" id="UP001489719">
    <property type="component" value="Unassembled WGS sequence"/>
</dbReference>
<evidence type="ECO:0000313" key="1">
    <source>
        <dbReference type="EMBL" id="KAK9323521.1"/>
    </source>
</evidence>
<proteinExistence type="predicted"/>
<protein>
    <submittedName>
        <fullName evidence="1">Uncharacterized protein</fullName>
    </submittedName>
</protein>
<reference evidence="2" key="1">
    <citation type="journal article" date="2024" name="Front. Bioeng. Biotechnol.">
        <title>Genome-scale model development and genomic sequencing of the oleaginous clade Lipomyces.</title>
        <authorList>
            <person name="Czajka J.J."/>
            <person name="Han Y."/>
            <person name="Kim J."/>
            <person name="Mondo S.J."/>
            <person name="Hofstad B.A."/>
            <person name="Robles A."/>
            <person name="Haridas S."/>
            <person name="Riley R."/>
            <person name="LaButti K."/>
            <person name="Pangilinan J."/>
            <person name="Andreopoulos W."/>
            <person name="Lipzen A."/>
            <person name="Yan J."/>
            <person name="Wang M."/>
            <person name="Ng V."/>
            <person name="Grigoriev I.V."/>
            <person name="Spatafora J.W."/>
            <person name="Magnuson J.K."/>
            <person name="Baker S.E."/>
            <person name="Pomraning K.R."/>
        </authorList>
    </citation>
    <scope>NUCLEOTIDE SEQUENCE [LARGE SCALE GENOMIC DNA]</scope>
    <source>
        <strain evidence="2">CBS 10300</strain>
    </source>
</reference>
<evidence type="ECO:0000313" key="2">
    <source>
        <dbReference type="Proteomes" id="UP001489719"/>
    </source>
</evidence>
<name>A0ACC3TRA7_9ASCO</name>